<dbReference type="GO" id="GO:0022857">
    <property type="term" value="F:transmembrane transporter activity"/>
    <property type="evidence" value="ECO:0007669"/>
    <property type="project" value="InterPro"/>
</dbReference>
<gene>
    <name evidence="7" type="ORF">SAMN04489726_5364</name>
</gene>
<dbReference type="AlphaFoldDB" id="A0A1G9Z9M7"/>
<feature type="transmembrane region" description="Helical" evidence="5">
    <location>
        <begin position="114"/>
        <end position="138"/>
    </location>
</feature>
<organism evidence="7 8">
    <name type="scientific">Allokutzneria albata</name>
    <name type="common">Kibdelosporangium albatum</name>
    <dbReference type="NCBI Taxonomy" id="211114"/>
    <lineage>
        <taxon>Bacteria</taxon>
        <taxon>Bacillati</taxon>
        <taxon>Actinomycetota</taxon>
        <taxon>Actinomycetes</taxon>
        <taxon>Pseudonocardiales</taxon>
        <taxon>Pseudonocardiaceae</taxon>
        <taxon>Allokutzneria</taxon>
    </lineage>
</organism>
<dbReference type="Proteomes" id="UP000183376">
    <property type="component" value="Chromosome I"/>
</dbReference>
<sequence length="418" mass="41075">MTTGLTEALKSLWSRERRGYVINNRIAVFVVFALNGAAFGSWAPRMPALAESLRAEPGTLGLALLGASVGMVLAASFCGGVVERVGARVGIAVPLLVGAAALPVIGLAGSVAALAGVLFVLGAAVGVVDVAMNVAGVAVERAGGKAIMPVLHAGFSVGAMLGAGGAALAAGQGWSITAHLGVVAVITALVLFAVIRSVPATAAATAEQPAANGKVARRPVLWLLASIALCSAIAEGGSADWSALLLVTEHGMSQGAAALGYAAFSLAMAVARFAGAWTQNRFGAARTLAGGSVLASVGLLLAALLPGGGYPGFVLAGAGLAAAFPIALGLAGAAGRRADGSGGEREIAFVSALAYSGFLLGPPMIGGIAQLTSLSMSFVAVGLTTALIAPAAVAATRSLRRERVAAEEVRPVVPSGTT</sequence>
<proteinExistence type="predicted"/>
<keyword evidence="3 5" id="KW-1133">Transmembrane helix</keyword>
<feature type="transmembrane region" description="Helical" evidence="5">
    <location>
        <begin position="215"/>
        <end position="234"/>
    </location>
</feature>
<dbReference type="GO" id="GO:0005886">
    <property type="term" value="C:plasma membrane"/>
    <property type="evidence" value="ECO:0007669"/>
    <property type="project" value="UniProtKB-SubCell"/>
</dbReference>
<dbReference type="InterPro" id="IPR020846">
    <property type="entry name" value="MFS_dom"/>
</dbReference>
<feature type="transmembrane region" description="Helical" evidence="5">
    <location>
        <begin position="21"/>
        <end position="42"/>
    </location>
</feature>
<evidence type="ECO:0000313" key="8">
    <source>
        <dbReference type="Proteomes" id="UP000183376"/>
    </source>
</evidence>
<keyword evidence="8" id="KW-1185">Reference proteome</keyword>
<dbReference type="STRING" id="211114.SAMN04489726_5364"/>
<reference evidence="7 8" key="1">
    <citation type="submission" date="2016-10" db="EMBL/GenBank/DDBJ databases">
        <authorList>
            <person name="de Groot N.N."/>
        </authorList>
    </citation>
    <scope>NUCLEOTIDE SEQUENCE [LARGE SCALE GENOMIC DNA]</scope>
    <source>
        <strain evidence="7 8">DSM 44149</strain>
    </source>
</reference>
<evidence type="ECO:0000256" key="1">
    <source>
        <dbReference type="ARBA" id="ARBA00004651"/>
    </source>
</evidence>
<dbReference type="CDD" id="cd17393">
    <property type="entry name" value="MFS_MosC_like"/>
    <property type="match status" value="1"/>
</dbReference>
<feature type="transmembrane region" description="Helical" evidence="5">
    <location>
        <begin position="374"/>
        <end position="395"/>
    </location>
</feature>
<comment type="subcellular location">
    <subcellularLocation>
        <location evidence="1">Cell membrane</location>
        <topology evidence="1">Multi-pass membrane protein</topology>
    </subcellularLocation>
</comment>
<feature type="transmembrane region" description="Helical" evidence="5">
    <location>
        <begin position="347"/>
        <end position="368"/>
    </location>
</feature>
<evidence type="ECO:0000256" key="3">
    <source>
        <dbReference type="ARBA" id="ARBA00022989"/>
    </source>
</evidence>
<feature type="transmembrane region" description="Helical" evidence="5">
    <location>
        <begin position="176"/>
        <end position="195"/>
    </location>
</feature>
<evidence type="ECO:0000256" key="4">
    <source>
        <dbReference type="ARBA" id="ARBA00023136"/>
    </source>
</evidence>
<feature type="transmembrane region" description="Helical" evidence="5">
    <location>
        <begin position="313"/>
        <end position="335"/>
    </location>
</feature>
<feature type="transmembrane region" description="Helical" evidence="5">
    <location>
        <begin position="150"/>
        <end position="170"/>
    </location>
</feature>
<keyword evidence="4 5" id="KW-0472">Membrane</keyword>
<evidence type="ECO:0000256" key="2">
    <source>
        <dbReference type="ARBA" id="ARBA00022692"/>
    </source>
</evidence>
<name>A0A1G9Z9M7_ALLAB</name>
<dbReference type="PROSITE" id="PS50850">
    <property type="entry name" value="MFS"/>
    <property type="match status" value="1"/>
</dbReference>
<feature type="transmembrane region" description="Helical" evidence="5">
    <location>
        <begin position="254"/>
        <end position="275"/>
    </location>
</feature>
<evidence type="ECO:0000256" key="5">
    <source>
        <dbReference type="SAM" id="Phobius"/>
    </source>
</evidence>
<dbReference type="SUPFAM" id="SSF103473">
    <property type="entry name" value="MFS general substrate transporter"/>
    <property type="match status" value="1"/>
</dbReference>
<protein>
    <submittedName>
        <fullName evidence="7">Fucose permease</fullName>
    </submittedName>
</protein>
<dbReference type="Gene3D" id="1.20.1250.20">
    <property type="entry name" value="MFS general substrate transporter like domains"/>
    <property type="match status" value="2"/>
</dbReference>
<feature type="domain" description="Major facilitator superfamily (MFS) profile" evidence="6">
    <location>
        <begin position="24"/>
        <end position="403"/>
    </location>
</feature>
<dbReference type="PANTHER" id="PTHR23514">
    <property type="entry name" value="BYPASS OF STOP CODON PROTEIN 6"/>
    <property type="match status" value="1"/>
</dbReference>
<accession>A0A1G9Z9M7</accession>
<dbReference type="InterPro" id="IPR011701">
    <property type="entry name" value="MFS"/>
</dbReference>
<dbReference type="InterPro" id="IPR051788">
    <property type="entry name" value="MFS_Transporter"/>
</dbReference>
<feature type="transmembrane region" description="Helical" evidence="5">
    <location>
        <begin position="62"/>
        <end position="82"/>
    </location>
</feature>
<keyword evidence="2 5" id="KW-0812">Transmembrane</keyword>
<evidence type="ECO:0000259" key="6">
    <source>
        <dbReference type="PROSITE" id="PS50850"/>
    </source>
</evidence>
<dbReference type="Pfam" id="PF07690">
    <property type="entry name" value="MFS_1"/>
    <property type="match status" value="1"/>
</dbReference>
<dbReference type="EMBL" id="LT629701">
    <property type="protein sequence ID" value="SDN18059.1"/>
    <property type="molecule type" value="Genomic_DNA"/>
</dbReference>
<feature type="transmembrane region" description="Helical" evidence="5">
    <location>
        <begin position="89"/>
        <end position="108"/>
    </location>
</feature>
<dbReference type="eggNOG" id="COG2814">
    <property type="taxonomic scope" value="Bacteria"/>
</dbReference>
<evidence type="ECO:0000313" key="7">
    <source>
        <dbReference type="EMBL" id="SDN18059.1"/>
    </source>
</evidence>
<dbReference type="InterPro" id="IPR036259">
    <property type="entry name" value="MFS_trans_sf"/>
</dbReference>
<dbReference type="PANTHER" id="PTHR23514:SF13">
    <property type="entry name" value="INNER MEMBRANE PROTEIN YBJJ"/>
    <property type="match status" value="1"/>
</dbReference>
<feature type="transmembrane region" description="Helical" evidence="5">
    <location>
        <begin position="287"/>
        <end position="307"/>
    </location>
</feature>